<dbReference type="PANTHER" id="PTHR45709">
    <property type="entry name" value="LARGE SUBUNIT GTPASE 1 HOMOLOG-RELATED"/>
    <property type="match status" value="1"/>
</dbReference>
<reference evidence="3" key="2">
    <citation type="submission" date="2014-07" db="EMBL/GenBank/DDBJ databases">
        <authorList>
            <person name="Hull J."/>
        </authorList>
    </citation>
    <scope>NUCLEOTIDE SEQUENCE</scope>
</reference>
<keyword evidence="1" id="KW-0547">Nucleotide-binding</keyword>
<gene>
    <name evidence="3" type="primary">GNL1</name>
    <name evidence="3" type="ORF">CM83_6411</name>
</gene>
<accession>A0A0A9XMT7</accession>
<sequence>MFSTFHIQESKDEVEQRIRGASGSIQCNANNLVSKPFYQTVLSIPQRPQWHSKMTAEQLDTNERDKFDNYLSNLYNKYPPERLNRFEQNLFVWRQLWRVLEICDVVAVVVDARLPSLFLPPALHRAILRARRQPVVILTKIDLVPTDVLQMWKVWLERNFVHTPILVFTSKCNHVPRVRCTHAFVYYPVVLCTAMHVCTQKLEGWRFHERHTDGDSTPPEQIQ</sequence>
<keyword evidence="2" id="KW-0342">GTP-binding</keyword>
<evidence type="ECO:0000256" key="2">
    <source>
        <dbReference type="ARBA" id="ARBA00023134"/>
    </source>
</evidence>
<proteinExistence type="predicted"/>
<reference evidence="3" key="1">
    <citation type="journal article" date="2014" name="PLoS ONE">
        <title>Transcriptome-Based Identification of ABC Transporters in the Western Tarnished Plant Bug Lygus hesperus.</title>
        <authorList>
            <person name="Hull J.J."/>
            <person name="Chaney K."/>
            <person name="Geib S.M."/>
            <person name="Fabrick J.A."/>
            <person name="Brent C.S."/>
            <person name="Walsh D."/>
            <person name="Lavine L.C."/>
        </authorList>
    </citation>
    <scope>NUCLEOTIDE SEQUENCE</scope>
</reference>
<dbReference type="PANTHER" id="PTHR45709:SF3">
    <property type="entry name" value="GUANINE NUCLEOTIDE-BINDING PROTEIN-LIKE 1"/>
    <property type="match status" value="1"/>
</dbReference>
<protein>
    <submittedName>
        <fullName evidence="3">Guanine nucleotide-binding protein-like 1</fullName>
    </submittedName>
</protein>
<dbReference type="InterPro" id="IPR027417">
    <property type="entry name" value="P-loop_NTPase"/>
</dbReference>
<organism evidence="3">
    <name type="scientific">Lygus hesperus</name>
    <name type="common">Western plant bug</name>
    <dbReference type="NCBI Taxonomy" id="30085"/>
    <lineage>
        <taxon>Eukaryota</taxon>
        <taxon>Metazoa</taxon>
        <taxon>Ecdysozoa</taxon>
        <taxon>Arthropoda</taxon>
        <taxon>Hexapoda</taxon>
        <taxon>Insecta</taxon>
        <taxon>Pterygota</taxon>
        <taxon>Neoptera</taxon>
        <taxon>Paraneoptera</taxon>
        <taxon>Hemiptera</taxon>
        <taxon>Heteroptera</taxon>
        <taxon>Panheteroptera</taxon>
        <taxon>Cimicomorpha</taxon>
        <taxon>Miridae</taxon>
        <taxon>Mirini</taxon>
        <taxon>Lygus</taxon>
    </lineage>
</organism>
<dbReference type="AlphaFoldDB" id="A0A0A9XMT7"/>
<dbReference type="GO" id="GO:0005525">
    <property type="term" value="F:GTP binding"/>
    <property type="evidence" value="ECO:0007669"/>
    <property type="project" value="UniProtKB-KW"/>
</dbReference>
<evidence type="ECO:0000256" key="1">
    <source>
        <dbReference type="ARBA" id="ARBA00022741"/>
    </source>
</evidence>
<name>A0A0A9XMT7_LYGHE</name>
<dbReference type="InterPro" id="IPR043358">
    <property type="entry name" value="GNL1-like"/>
</dbReference>
<dbReference type="GO" id="GO:0003924">
    <property type="term" value="F:GTPase activity"/>
    <property type="evidence" value="ECO:0007669"/>
    <property type="project" value="InterPro"/>
</dbReference>
<evidence type="ECO:0000313" key="3">
    <source>
        <dbReference type="EMBL" id="JAG18435.1"/>
    </source>
</evidence>
<dbReference type="EMBL" id="GBHO01025169">
    <property type="protein sequence ID" value="JAG18435.1"/>
    <property type="molecule type" value="Transcribed_RNA"/>
</dbReference>
<dbReference type="Gene3D" id="3.40.50.300">
    <property type="entry name" value="P-loop containing nucleotide triphosphate hydrolases"/>
    <property type="match status" value="1"/>
</dbReference>
<dbReference type="SUPFAM" id="SSF52540">
    <property type="entry name" value="P-loop containing nucleoside triphosphate hydrolases"/>
    <property type="match status" value="1"/>
</dbReference>